<dbReference type="Proteomes" id="UP000828048">
    <property type="component" value="Chromosome 6"/>
</dbReference>
<gene>
    <name evidence="1" type="ORF">Vadar_024682</name>
</gene>
<reference evidence="1 2" key="1">
    <citation type="journal article" date="2021" name="Hortic Res">
        <title>High-quality reference genome and annotation aids understanding of berry development for evergreen blueberry (Vaccinium darrowii).</title>
        <authorList>
            <person name="Yu J."/>
            <person name="Hulse-Kemp A.M."/>
            <person name="Babiker E."/>
            <person name="Staton M."/>
        </authorList>
    </citation>
    <scope>NUCLEOTIDE SEQUENCE [LARGE SCALE GENOMIC DNA]</scope>
    <source>
        <strain evidence="2">cv. NJ 8807/NJ 8810</strain>
        <tissue evidence="1">Young leaf</tissue>
    </source>
</reference>
<accession>A0ACB7XCI3</accession>
<protein>
    <submittedName>
        <fullName evidence="1">Uncharacterized protein</fullName>
    </submittedName>
</protein>
<name>A0ACB7XCI3_9ERIC</name>
<dbReference type="EMBL" id="CM037156">
    <property type="protein sequence ID" value="KAH7838298.1"/>
    <property type="molecule type" value="Genomic_DNA"/>
</dbReference>
<evidence type="ECO:0000313" key="2">
    <source>
        <dbReference type="Proteomes" id="UP000828048"/>
    </source>
</evidence>
<proteinExistence type="predicted"/>
<sequence length="278" mass="31576">MQHPLLNKPLSKAIENNADSAAATSKSSMAQVLNLTRSPTTALYSSPFTRPDPTTRHQNPHLRWVSVRRSRRINCLFLTRSPTTAVYSSPFTGPDPTTRHQNPHLKWVFVRRSRRINCLFSSDNRKQDQAKKALEGALLGKKTEYQKWDEELTKVEEIRKRTDTSGGGEGGGGGWFGRGRGWSNGDHFWQEAQQTSFALLGLIFIYLVFTKGELMLALVLNPLLFAMRGPRNALACLKSWVLQKVASTKRAKVERMPREEDLTRISAKERVVRKWGRD</sequence>
<comment type="caution">
    <text evidence="1">The sequence shown here is derived from an EMBL/GenBank/DDBJ whole genome shotgun (WGS) entry which is preliminary data.</text>
</comment>
<keyword evidence="2" id="KW-1185">Reference proteome</keyword>
<evidence type="ECO:0000313" key="1">
    <source>
        <dbReference type="EMBL" id="KAH7838298.1"/>
    </source>
</evidence>
<organism evidence="1 2">
    <name type="scientific">Vaccinium darrowii</name>
    <dbReference type="NCBI Taxonomy" id="229202"/>
    <lineage>
        <taxon>Eukaryota</taxon>
        <taxon>Viridiplantae</taxon>
        <taxon>Streptophyta</taxon>
        <taxon>Embryophyta</taxon>
        <taxon>Tracheophyta</taxon>
        <taxon>Spermatophyta</taxon>
        <taxon>Magnoliopsida</taxon>
        <taxon>eudicotyledons</taxon>
        <taxon>Gunneridae</taxon>
        <taxon>Pentapetalae</taxon>
        <taxon>asterids</taxon>
        <taxon>Ericales</taxon>
        <taxon>Ericaceae</taxon>
        <taxon>Vaccinioideae</taxon>
        <taxon>Vaccinieae</taxon>
        <taxon>Vaccinium</taxon>
    </lineage>
</organism>